<feature type="compositionally biased region" description="Basic and acidic residues" evidence="1">
    <location>
        <begin position="905"/>
        <end position="922"/>
    </location>
</feature>
<dbReference type="AlphaFoldDB" id="A0A7R9L8B3"/>
<evidence type="ECO:0000256" key="1">
    <source>
        <dbReference type="SAM" id="MobiDB-lite"/>
    </source>
</evidence>
<sequence length="1026" mass="111550">MVSLTPNDGHKEVVKEEEKCTEKPKTKSRKSAIAAVVTVEPLITTNTHTIANKISRITRINCIPSSIPALVNTRELNSVRNTSALHSKDVNSSHNYVSEVSTQMEEELNETNESLSVISQINSNIGQNVDNSSINKFNCESEKAINITNKRESHHQISKSGLILNGDINCQPNDSPTHLSNSIKLDTNTENQSKSNPNNSASNDSNETQSHDLVKSDENPNEFKIQSECQSNKTDVLSDVEMRDKSEESQTVSSTPEMPIINTTISNQLVSQITATSTESVKTESKSPESKSSVQLTETESVLKSSLSETEDKTSHEMSCEQKLNTDSVTTSSNDKILTNECSESNEMKIVGTEETAKQPLQIVITTTVPSLTTTTSTPMFPHLKSGSLESGSRVTLITFKPNLNSPNSSSVNTGKTTQFTSNSFTNQLPSKGVPFKLLTIPSGSGGITVRSAANKLVELINSTSSPASPLSPNQLGSSGSPIPINTTSPPVRLLVSKMATTGGVTQSGVPVTAAGNSIGQLVVVKSVVVTNPSPSIKLVPAKSPSVNSNPSIVIPVTQSNSPLESLNSNNNNNCEQKPKDLPNSQTQNQINNNAINDENSSNESDGQNQDSNSSDNAESQLEPVDLSLQCIDGTENTVDDNDIDGVPRLIKSSMTSENEIPSDDEVNDGNTLTHSVASDHNYIMKNSDEGLEDEEMEESVLNLSNATETDNSDVLRDTDTSNEYKANDFQNDHSLLDHQLKQSQDLQSRPNKRKSSENAAELIKACMGLEDNPKKNSSFTYSSFTLLSGVPTRAPTISSRTRASSVDNDCVITTSTNDSSEANHLNKSKNLRIRKNKLPSSEPIFSPNNNNNGSSDEDLTVKESAGVTWPNRSRLRTGTVAKNQKIVNKQRNINYIKDTNNEKIANRLIERPKKGRDRDQSRTTSTQRSTRRSRDHNIMMTTTGINLNASDSSSESLHMEIVGLDLSNDSANNYNNDASTASTTSPIITSSLLVKRKTRVGLNNNTEQSDSNPTKRRRVVKENHR</sequence>
<feature type="region of interest" description="Disordered" evidence="1">
    <location>
        <begin position="173"/>
        <end position="260"/>
    </location>
</feature>
<feature type="region of interest" description="Disordered" evidence="1">
    <location>
        <begin position="1"/>
        <end position="26"/>
    </location>
</feature>
<feature type="region of interest" description="Disordered" evidence="1">
    <location>
        <begin position="1000"/>
        <end position="1026"/>
    </location>
</feature>
<feature type="compositionally biased region" description="Low complexity" evidence="1">
    <location>
        <begin position="584"/>
        <end position="621"/>
    </location>
</feature>
<evidence type="ECO:0000313" key="3">
    <source>
        <dbReference type="Proteomes" id="UP000728032"/>
    </source>
</evidence>
<feature type="compositionally biased region" description="Basic residues" evidence="1">
    <location>
        <begin position="827"/>
        <end position="838"/>
    </location>
</feature>
<feature type="compositionally biased region" description="Basic and acidic residues" evidence="1">
    <location>
        <begin position="209"/>
        <end position="218"/>
    </location>
</feature>
<reference evidence="2" key="1">
    <citation type="submission" date="2020-11" db="EMBL/GenBank/DDBJ databases">
        <authorList>
            <person name="Tran Van P."/>
        </authorList>
    </citation>
    <scope>NUCLEOTIDE SEQUENCE</scope>
</reference>
<feature type="region of interest" description="Disordered" evidence="1">
    <location>
        <begin position="276"/>
        <end position="318"/>
    </location>
</feature>
<feature type="region of interest" description="Disordered" evidence="1">
    <location>
        <begin position="905"/>
        <end position="941"/>
    </location>
</feature>
<feature type="compositionally biased region" description="Polar residues" evidence="1">
    <location>
        <begin position="173"/>
        <end position="190"/>
    </location>
</feature>
<dbReference type="EMBL" id="CAJPVJ010000035">
    <property type="protein sequence ID" value="CAG2159182.1"/>
    <property type="molecule type" value="Genomic_DNA"/>
</dbReference>
<dbReference type="EMBL" id="OC914860">
    <property type="protein sequence ID" value="CAD7636949.1"/>
    <property type="molecule type" value="Genomic_DNA"/>
</dbReference>
<feature type="compositionally biased region" description="Low complexity" evidence="1">
    <location>
        <begin position="191"/>
        <end position="206"/>
    </location>
</feature>
<feature type="compositionally biased region" description="Polar residues" evidence="1">
    <location>
        <begin position="295"/>
        <end position="308"/>
    </location>
</feature>
<feature type="region of interest" description="Disordered" evidence="1">
    <location>
        <begin position="818"/>
        <end position="875"/>
    </location>
</feature>
<keyword evidence="3" id="KW-1185">Reference proteome</keyword>
<dbReference type="Proteomes" id="UP000728032">
    <property type="component" value="Unassembled WGS sequence"/>
</dbReference>
<evidence type="ECO:0000313" key="2">
    <source>
        <dbReference type="EMBL" id="CAD7636949.1"/>
    </source>
</evidence>
<feature type="region of interest" description="Disordered" evidence="1">
    <location>
        <begin position="535"/>
        <end position="622"/>
    </location>
</feature>
<feature type="compositionally biased region" description="Polar residues" evidence="1">
    <location>
        <begin position="1002"/>
        <end position="1013"/>
    </location>
</feature>
<feature type="compositionally biased region" description="Polar residues" evidence="1">
    <location>
        <begin position="249"/>
        <end position="260"/>
    </location>
</feature>
<feature type="compositionally biased region" description="Low complexity" evidence="1">
    <location>
        <begin position="560"/>
        <end position="574"/>
    </location>
</feature>
<feature type="compositionally biased region" description="Basic and acidic residues" evidence="1">
    <location>
        <begin position="8"/>
        <end position="25"/>
    </location>
</feature>
<dbReference type="OrthoDB" id="5967287at2759"/>
<proteinExistence type="predicted"/>
<name>A0A7R9L8B3_9ACAR</name>
<organism evidence="2">
    <name type="scientific">Oppiella nova</name>
    <dbReference type="NCBI Taxonomy" id="334625"/>
    <lineage>
        <taxon>Eukaryota</taxon>
        <taxon>Metazoa</taxon>
        <taxon>Ecdysozoa</taxon>
        <taxon>Arthropoda</taxon>
        <taxon>Chelicerata</taxon>
        <taxon>Arachnida</taxon>
        <taxon>Acari</taxon>
        <taxon>Acariformes</taxon>
        <taxon>Sarcoptiformes</taxon>
        <taxon>Oribatida</taxon>
        <taxon>Brachypylina</taxon>
        <taxon>Oppioidea</taxon>
        <taxon>Oppiidae</taxon>
        <taxon>Oppiella</taxon>
    </lineage>
</organism>
<gene>
    <name evidence="2" type="ORF">ONB1V03_LOCUS524</name>
</gene>
<accession>A0A7R9L8B3</accession>
<feature type="region of interest" description="Disordered" evidence="1">
    <location>
        <begin position="465"/>
        <end position="484"/>
    </location>
</feature>
<protein>
    <submittedName>
        <fullName evidence="2">Uncharacterized protein</fullName>
    </submittedName>
</protein>